<reference evidence="1" key="1">
    <citation type="submission" date="2021-01" db="EMBL/GenBank/DDBJ databases">
        <authorList>
            <person name="Corre E."/>
            <person name="Pelletier E."/>
            <person name="Niang G."/>
            <person name="Scheremetjew M."/>
            <person name="Finn R."/>
            <person name="Kale V."/>
            <person name="Holt S."/>
            <person name="Cochrane G."/>
            <person name="Meng A."/>
            <person name="Brown T."/>
            <person name="Cohen L."/>
        </authorList>
    </citation>
    <scope>NUCLEOTIDE SEQUENCE</scope>
    <source>
        <strain evidence="1">10249 10 AB</strain>
    </source>
</reference>
<dbReference type="AlphaFoldDB" id="A0A7S4APW3"/>
<sequence length="117" mass="13561">MSRSPPLTTKPHVLDEFKHLDLIDLVLHDEEDIIETTNHYPTMRKKRGAYKCTEVSKYLKDPSIQFQQLSKGDDRGVQTSFIHFVLRDGLECLILFLFASLCIETCFQIDTRISSNQ</sequence>
<proteinExistence type="predicted"/>
<dbReference type="EMBL" id="HBIX01021365">
    <property type="protein sequence ID" value="CAE0722255.1"/>
    <property type="molecule type" value="Transcribed_RNA"/>
</dbReference>
<evidence type="ECO:0000313" key="1">
    <source>
        <dbReference type="EMBL" id="CAE0722255.1"/>
    </source>
</evidence>
<gene>
    <name evidence="1" type="ORF">PAUS00366_LOCUS15010</name>
</gene>
<protein>
    <submittedName>
        <fullName evidence="1">Uncharacterized protein</fullName>
    </submittedName>
</protein>
<organism evidence="1">
    <name type="scientific">Pseudo-nitzschia australis</name>
    <dbReference type="NCBI Taxonomy" id="44445"/>
    <lineage>
        <taxon>Eukaryota</taxon>
        <taxon>Sar</taxon>
        <taxon>Stramenopiles</taxon>
        <taxon>Ochrophyta</taxon>
        <taxon>Bacillariophyta</taxon>
        <taxon>Bacillariophyceae</taxon>
        <taxon>Bacillariophycidae</taxon>
        <taxon>Bacillariales</taxon>
        <taxon>Bacillariaceae</taxon>
        <taxon>Pseudo-nitzschia</taxon>
    </lineage>
</organism>
<name>A0A7S4APW3_9STRA</name>
<accession>A0A7S4APW3</accession>